<dbReference type="Gene3D" id="3.40.630.40">
    <property type="entry name" value="Zn-dependent exopeptidases"/>
    <property type="match status" value="1"/>
</dbReference>
<dbReference type="EMBL" id="LNYO01000023">
    <property type="protein sequence ID" value="KTD33529.1"/>
    <property type="molecule type" value="Genomic_DNA"/>
</dbReference>
<dbReference type="NCBIfam" id="TIGR02017">
    <property type="entry name" value="hutG_amidohyd"/>
    <property type="match status" value="1"/>
</dbReference>
<keyword evidence="1" id="KW-0378">Hydrolase</keyword>
<dbReference type="OrthoDB" id="8716700at2"/>
<proteinExistence type="predicted"/>
<evidence type="ECO:0000313" key="1">
    <source>
        <dbReference type="EMBL" id="KTD33529.1"/>
    </source>
</evidence>
<dbReference type="AlphaFoldDB" id="A0A0W0WMJ6"/>
<dbReference type="SUPFAM" id="SSF53187">
    <property type="entry name" value="Zn-dependent exopeptidases"/>
    <property type="match status" value="1"/>
</dbReference>
<dbReference type="RefSeq" id="WP_058505288.1">
    <property type="nucleotide sequence ID" value="NZ_CAAAIF010000017.1"/>
</dbReference>
<dbReference type="Pfam" id="PF05013">
    <property type="entry name" value="FGase"/>
    <property type="match status" value="1"/>
</dbReference>
<dbReference type="InterPro" id="IPR010247">
    <property type="entry name" value="HutG_amidohyd"/>
</dbReference>
<sequence length="267" mass="30216">MELFNYLPGTVPVILSIPHAGTYVPDHLLQRFTQPAKLLPDTDWHLEQLYAFAHKMGIHMLVATHSRYVIDLNRSPDGKSLYPGKFTTTLCPTILFDGSPVYQQAQEPDEEEIQARIKTYWQPYHSKLQALIAELKSNHRVTVFDAHSIRSQVPALFDGVLPSINLGTADGQSARQVLADKLVNYCRNTNYSTVLNGRFKGGFITRHYGNPAEKVDAIQLEFAQMNYMEESFPFAYDLNKAKKCQLMLSELLSLLITETVQPTLLLS</sequence>
<dbReference type="InterPro" id="IPR007709">
    <property type="entry name" value="N-FG_amidohydro"/>
</dbReference>
<dbReference type="PATRIC" id="fig|45070.6.peg.2406"/>
<reference evidence="1 2" key="1">
    <citation type="submission" date="2015-11" db="EMBL/GenBank/DDBJ databases">
        <title>Genomic analysis of 38 Legionella species identifies large and diverse effector repertoires.</title>
        <authorList>
            <person name="Burstein D."/>
            <person name="Amaro F."/>
            <person name="Zusman T."/>
            <person name="Lifshitz Z."/>
            <person name="Cohen O."/>
            <person name="Gilbert J.A."/>
            <person name="Pupko T."/>
            <person name="Shuman H.A."/>
            <person name="Segal G."/>
        </authorList>
    </citation>
    <scope>NUCLEOTIDE SEQUENCE [LARGE SCALE GENOMIC DNA]</scope>
    <source>
        <strain evidence="1 2">ATCC 49506</strain>
    </source>
</reference>
<dbReference type="STRING" id="45070.Lnau_2280"/>
<keyword evidence="2" id="KW-1185">Reference proteome</keyword>
<protein>
    <submittedName>
        <fullName evidence="1">N-formylglutamate amidohydrolase</fullName>
    </submittedName>
</protein>
<gene>
    <name evidence="1" type="ORF">Lnau_2280</name>
</gene>
<dbReference type="GO" id="GO:0016787">
    <property type="term" value="F:hydrolase activity"/>
    <property type="evidence" value="ECO:0007669"/>
    <property type="project" value="UniProtKB-KW"/>
</dbReference>
<dbReference type="Proteomes" id="UP000054725">
    <property type="component" value="Unassembled WGS sequence"/>
</dbReference>
<organism evidence="1 2">
    <name type="scientific">Legionella nautarum</name>
    <dbReference type="NCBI Taxonomy" id="45070"/>
    <lineage>
        <taxon>Bacteria</taxon>
        <taxon>Pseudomonadati</taxon>
        <taxon>Pseudomonadota</taxon>
        <taxon>Gammaproteobacteria</taxon>
        <taxon>Legionellales</taxon>
        <taxon>Legionellaceae</taxon>
        <taxon>Legionella</taxon>
    </lineage>
</organism>
<name>A0A0W0WMJ6_9GAMM</name>
<evidence type="ECO:0000313" key="2">
    <source>
        <dbReference type="Proteomes" id="UP000054725"/>
    </source>
</evidence>
<accession>A0A0W0WMJ6</accession>
<comment type="caution">
    <text evidence="1">The sequence shown here is derived from an EMBL/GenBank/DDBJ whole genome shotgun (WGS) entry which is preliminary data.</text>
</comment>